<evidence type="ECO:0008006" key="4">
    <source>
        <dbReference type="Google" id="ProtNLM"/>
    </source>
</evidence>
<comment type="caution">
    <text evidence="2">The sequence shown here is derived from an EMBL/GenBank/DDBJ whole genome shotgun (WGS) entry which is preliminary data.</text>
</comment>
<keyword evidence="1" id="KW-0472">Membrane</keyword>
<proteinExistence type="predicted"/>
<sequence>MSLIAPFSALTNRVNASIRSAGQSALVYLVVAVMGLIGAGFLIAALYIWLASVTDGLAAAILLGIGFIAVAGIVLAIVVSQANRRKRERRRTAADSAVLASTLSLATTGLRLASRARGPFFWPAVAVIAAGWYLSRGGNDEDED</sequence>
<dbReference type="Proteomes" id="UP000253759">
    <property type="component" value="Unassembled WGS sequence"/>
</dbReference>
<keyword evidence="3" id="KW-1185">Reference proteome</keyword>
<keyword evidence="1" id="KW-0812">Transmembrane</keyword>
<reference evidence="3" key="1">
    <citation type="submission" date="2018-07" db="EMBL/GenBank/DDBJ databases">
        <authorList>
            <person name="Liu B.-T."/>
            <person name="Du Z."/>
        </authorList>
    </citation>
    <scope>NUCLEOTIDE SEQUENCE [LARGE SCALE GENOMIC DNA]</scope>
    <source>
        <strain evidence="3">XYN52</strain>
    </source>
</reference>
<protein>
    <recommendedName>
        <fullName evidence="4">Phage holin family protein</fullName>
    </recommendedName>
</protein>
<dbReference type="OrthoDB" id="10001431at2"/>
<organism evidence="2 3">
    <name type="scientific">Pelagibacterium lacus</name>
    <dbReference type="NCBI Taxonomy" id="2282655"/>
    <lineage>
        <taxon>Bacteria</taxon>
        <taxon>Pseudomonadati</taxon>
        <taxon>Pseudomonadota</taxon>
        <taxon>Alphaproteobacteria</taxon>
        <taxon>Hyphomicrobiales</taxon>
        <taxon>Devosiaceae</taxon>
        <taxon>Pelagibacterium</taxon>
    </lineage>
</organism>
<name>A0A369W756_9HYPH</name>
<keyword evidence="1" id="KW-1133">Transmembrane helix</keyword>
<evidence type="ECO:0000256" key="1">
    <source>
        <dbReference type="SAM" id="Phobius"/>
    </source>
</evidence>
<feature type="transmembrane region" description="Helical" evidence="1">
    <location>
        <begin position="56"/>
        <end position="80"/>
    </location>
</feature>
<evidence type="ECO:0000313" key="2">
    <source>
        <dbReference type="EMBL" id="RDE10163.1"/>
    </source>
</evidence>
<evidence type="ECO:0000313" key="3">
    <source>
        <dbReference type="Proteomes" id="UP000253759"/>
    </source>
</evidence>
<accession>A0A369W756</accession>
<feature type="transmembrane region" description="Helical" evidence="1">
    <location>
        <begin position="119"/>
        <end position="135"/>
    </location>
</feature>
<dbReference type="EMBL" id="QQNH01000002">
    <property type="protein sequence ID" value="RDE10163.1"/>
    <property type="molecule type" value="Genomic_DNA"/>
</dbReference>
<gene>
    <name evidence="2" type="ORF">DVH29_01840</name>
</gene>
<feature type="transmembrane region" description="Helical" evidence="1">
    <location>
        <begin position="26"/>
        <end position="50"/>
    </location>
</feature>
<dbReference type="AlphaFoldDB" id="A0A369W756"/>
<dbReference type="RefSeq" id="WP_114644460.1">
    <property type="nucleotide sequence ID" value="NZ_QQNH01000002.1"/>
</dbReference>